<evidence type="ECO:0000256" key="2">
    <source>
        <dbReference type="SAM" id="MobiDB-lite"/>
    </source>
</evidence>
<dbReference type="GO" id="GO:0003677">
    <property type="term" value="F:DNA binding"/>
    <property type="evidence" value="ECO:0007669"/>
    <property type="project" value="UniProtKB-KW"/>
</dbReference>
<dbReference type="InterPro" id="IPR006600">
    <property type="entry name" value="HTH_CenpB_DNA-bd_dom"/>
</dbReference>
<evidence type="ECO:0000256" key="1">
    <source>
        <dbReference type="ARBA" id="ARBA00023125"/>
    </source>
</evidence>
<evidence type="ECO:0000313" key="5">
    <source>
        <dbReference type="Proteomes" id="UP000253551"/>
    </source>
</evidence>
<dbReference type="Proteomes" id="UP000253551">
    <property type="component" value="Unassembled WGS sequence"/>
</dbReference>
<dbReference type="InterPro" id="IPR050863">
    <property type="entry name" value="CenT-Element_Derived"/>
</dbReference>
<dbReference type="SUPFAM" id="SSF46689">
    <property type="entry name" value="Homeodomain-like"/>
    <property type="match status" value="2"/>
</dbReference>
<feature type="compositionally biased region" description="Basic and acidic residues" evidence="2">
    <location>
        <begin position="260"/>
        <end position="273"/>
    </location>
</feature>
<organism evidence="4 5">
    <name type="scientific">Rhizopus stolonifer</name>
    <name type="common">Rhizopus nigricans</name>
    <dbReference type="NCBI Taxonomy" id="4846"/>
    <lineage>
        <taxon>Eukaryota</taxon>
        <taxon>Fungi</taxon>
        <taxon>Fungi incertae sedis</taxon>
        <taxon>Mucoromycota</taxon>
        <taxon>Mucoromycotina</taxon>
        <taxon>Mucoromycetes</taxon>
        <taxon>Mucorales</taxon>
        <taxon>Mucorineae</taxon>
        <taxon>Rhizopodaceae</taxon>
        <taxon>Rhizopus</taxon>
    </lineage>
</organism>
<dbReference type="STRING" id="4846.A0A367KBV9"/>
<evidence type="ECO:0000259" key="3">
    <source>
        <dbReference type="PROSITE" id="PS51253"/>
    </source>
</evidence>
<reference evidence="4 5" key="1">
    <citation type="journal article" date="2018" name="G3 (Bethesda)">
        <title>Phylogenetic and Phylogenomic Definition of Rhizopus Species.</title>
        <authorList>
            <person name="Gryganskyi A.P."/>
            <person name="Golan J."/>
            <person name="Dolatabadi S."/>
            <person name="Mondo S."/>
            <person name="Robb S."/>
            <person name="Idnurm A."/>
            <person name="Muszewska A."/>
            <person name="Steczkiewicz K."/>
            <person name="Masonjones S."/>
            <person name="Liao H.L."/>
            <person name="Gajdeczka M.T."/>
            <person name="Anike F."/>
            <person name="Vuek A."/>
            <person name="Anishchenko I.M."/>
            <person name="Voigt K."/>
            <person name="de Hoog G.S."/>
            <person name="Smith M.E."/>
            <person name="Heitman J."/>
            <person name="Vilgalys R."/>
            <person name="Stajich J.E."/>
        </authorList>
    </citation>
    <scope>NUCLEOTIDE SEQUENCE [LARGE SCALE GENOMIC DNA]</scope>
    <source>
        <strain evidence="4 5">LSU 92-RS-03</strain>
    </source>
</reference>
<accession>A0A367KBV9</accession>
<dbReference type="GO" id="GO:0005634">
    <property type="term" value="C:nucleus"/>
    <property type="evidence" value="ECO:0007669"/>
    <property type="project" value="TreeGrafter"/>
</dbReference>
<keyword evidence="1" id="KW-0238">DNA-binding</keyword>
<feature type="region of interest" description="Disordered" evidence="2">
    <location>
        <begin position="240"/>
        <end position="281"/>
    </location>
</feature>
<protein>
    <recommendedName>
        <fullName evidence="3">HTH CENPB-type domain-containing protein</fullName>
    </recommendedName>
</protein>
<dbReference type="InterPro" id="IPR009057">
    <property type="entry name" value="Homeodomain-like_sf"/>
</dbReference>
<proteinExistence type="predicted"/>
<dbReference type="Gene3D" id="1.10.10.60">
    <property type="entry name" value="Homeodomain-like"/>
    <property type="match status" value="2"/>
</dbReference>
<dbReference type="OrthoDB" id="5576901at2759"/>
<dbReference type="PANTHER" id="PTHR19303:SF73">
    <property type="entry name" value="PROTEIN PDC2"/>
    <property type="match status" value="1"/>
</dbReference>
<sequence length="344" mass="39040">MNSDSGSKNIHVFRVNRLVRNKEQNPQQQKATSVNTRTSLSAETKRWICEDHINNPKYTQEALASKYGCKRTTVAKIIKSKERWLSIDSNAAVAKRYRQRSSRYPLVENALVLWLQNEQQHDLANVTDQMLRCQARQYAQTFSVEGLEDFKASSSWISNFKQRYLIPKLRMQKGNDSVTSSSNSSVSSIEDEEETPSFRKNVQKYTTVFSIAQSTESTQMEDTATGSSNKDKNGLIIQEWSVPQLKDKPTRQASLGSDNATKDQESMSDHDTMDYNDDFNPDHCFDNNDHFSSTESPLDSSNKEDSKLIAKRHLEAALDFYAGQNGGNASMSANMIKLILQNDF</sequence>
<dbReference type="PANTHER" id="PTHR19303">
    <property type="entry name" value="TRANSPOSON"/>
    <property type="match status" value="1"/>
</dbReference>
<evidence type="ECO:0000313" key="4">
    <source>
        <dbReference type="EMBL" id="RCH99695.1"/>
    </source>
</evidence>
<comment type="caution">
    <text evidence="4">The sequence shown here is derived from an EMBL/GenBank/DDBJ whole genome shotgun (WGS) entry which is preliminary data.</text>
</comment>
<gene>
    <name evidence="4" type="ORF">CU098_008736</name>
</gene>
<feature type="region of interest" description="Disordered" evidence="2">
    <location>
        <begin position="173"/>
        <end position="197"/>
    </location>
</feature>
<dbReference type="Pfam" id="PF03221">
    <property type="entry name" value="HTH_Tnp_Tc5"/>
    <property type="match status" value="1"/>
</dbReference>
<keyword evidence="5" id="KW-1185">Reference proteome</keyword>
<feature type="domain" description="HTH CENPB-type" evidence="3">
    <location>
        <begin position="95"/>
        <end position="170"/>
    </location>
</feature>
<feature type="compositionally biased region" description="Low complexity" evidence="2">
    <location>
        <begin position="175"/>
        <end position="188"/>
    </location>
</feature>
<name>A0A367KBV9_RHIST</name>
<dbReference type="PROSITE" id="PS51253">
    <property type="entry name" value="HTH_CENPB"/>
    <property type="match status" value="1"/>
</dbReference>
<dbReference type="AlphaFoldDB" id="A0A367KBV9"/>
<dbReference type="EMBL" id="PJQM01001922">
    <property type="protein sequence ID" value="RCH99695.1"/>
    <property type="molecule type" value="Genomic_DNA"/>
</dbReference>
<dbReference type="SMART" id="SM00674">
    <property type="entry name" value="CENPB"/>
    <property type="match status" value="1"/>
</dbReference>